<evidence type="ECO:0000256" key="3">
    <source>
        <dbReference type="ARBA" id="ARBA00023288"/>
    </source>
</evidence>
<dbReference type="Proteomes" id="UP000008820">
    <property type="component" value="Unassembled WGS sequence"/>
</dbReference>
<dbReference type="GO" id="GO:0005789">
    <property type="term" value="C:endoplasmic reticulum membrane"/>
    <property type="evidence" value="ECO:0007669"/>
    <property type="project" value="TreeGrafter"/>
</dbReference>
<evidence type="ECO:0000313" key="5">
    <source>
        <dbReference type="EnsemblMetazoa" id="AAEL005601-PB"/>
    </source>
</evidence>
<dbReference type="GO" id="GO:1904240">
    <property type="term" value="P:negative regulation of VCP-NPL4-UFD1 AAA ATPase complex assembly"/>
    <property type="evidence" value="ECO:0007669"/>
    <property type="project" value="TreeGrafter"/>
</dbReference>
<feature type="compositionally biased region" description="Basic and acidic residues" evidence="4">
    <location>
        <begin position="41"/>
        <end position="78"/>
    </location>
</feature>
<feature type="region of interest" description="Disordered" evidence="4">
    <location>
        <begin position="1"/>
        <end position="92"/>
    </location>
</feature>
<reference evidence="5" key="2">
    <citation type="submission" date="2020-05" db="UniProtKB">
        <authorList>
            <consortium name="EnsemblMetazoa"/>
        </authorList>
    </citation>
    <scope>IDENTIFICATION</scope>
    <source>
        <strain evidence="5">LVP_AGWG</strain>
    </source>
</reference>
<proteinExistence type="predicted"/>
<reference evidence="6" key="1">
    <citation type="submission" date="2017-06" db="EMBL/GenBank/DDBJ databases">
        <title>Aedes aegypti genome working group (AGWG) sequencing and assembly.</title>
        <authorList>
            <consortium name="Aedes aegypti Genome Working Group (AGWG)"/>
            <person name="Matthews B.J."/>
        </authorList>
    </citation>
    <scope>NUCLEOTIDE SEQUENCE [LARGE SCALE GENOMIC DNA]</scope>
    <source>
        <strain evidence="6">LVP_AGWG</strain>
    </source>
</reference>
<dbReference type="GO" id="GO:1904293">
    <property type="term" value="P:negative regulation of ERAD pathway"/>
    <property type="evidence" value="ECO:0007669"/>
    <property type="project" value="TreeGrafter"/>
</dbReference>
<dbReference type="InParanoid" id="A0A1S4FB19"/>
<dbReference type="OrthoDB" id="10066206at2759"/>
<accession>A0A1S4FB19</accession>
<evidence type="ECO:0000256" key="2">
    <source>
        <dbReference type="ARBA" id="ARBA00023139"/>
    </source>
</evidence>
<evidence type="ECO:0000313" key="6">
    <source>
        <dbReference type="Proteomes" id="UP000008820"/>
    </source>
</evidence>
<dbReference type="VEuPathDB" id="VectorBase:AAEL005601"/>
<sequence length="92" mass="10792">MVQTSFSSWNRVKGKGTLWNGAQNQNKTMKETVRRQQQLEAAERRRVENETRGIKDPERVRRMQQKSEETARREEEAARMGGGQSALRWTQD</sequence>
<dbReference type="PANTHER" id="PTHR35269:SF1">
    <property type="entry name" value="SMALL VCP_P97-INTERACTING PROTEIN"/>
    <property type="match status" value="1"/>
</dbReference>
<dbReference type="FunCoup" id="A0A1S4FB19">
    <property type="interactions" value="180"/>
</dbReference>
<dbReference type="InterPro" id="IPR031632">
    <property type="entry name" value="SVIP"/>
</dbReference>
<evidence type="ECO:0000256" key="1">
    <source>
        <dbReference type="ARBA" id="ARBA00022707"/>
    </source>
</evidence>
<evidence type="ECO:0000256" key="4">
    <source>
        <dbReference type="SAM" id="MobiDB-lite"/>
    </source>
</evidence>
<dbReference type="EnsemblMetazoa" id="AAEL005601-RB">
    <property type="protein sequence ID" value="AAEL005601-PB"/>
    <property type="gene ID" value="AAEL005601"/>
</dbReference>
<dbReference type="Pfam" id="PF15811">
    <property type="entry name" value="SVIP"/>
    <property type="match status" value="1"/>
</dbReference>
<organism evidence="5 6">
    <name type="scientific">Aedes aegypti</name>
    <name type="common">Yellowfever mosquito</name>
    <name type="synonym">Culex aegypti</name>
    <dbReference type="NCBI Taxonomy" id="7159"/>
    <lineage>
        <taxon>Eukaryota</taxon>
        <taxon>Metazoa</taxon>
        <taxon>Ecdysozoa</taxon>
        <taxon>Arthropoda</taxon>
        <taxon>Hexapoda</taxon>
        <taxon>Insecta</taxon>
        <taxon>Pterygota</taxon>
        <taxon>Neoptera</taxon>
        <taxon>Endopterygota</taxon>
        <taxon>Diptera</taxon>
        <taxon>Nematocera</taxon>
        <taxon>Culicoidea</taxon>
        <taxon>Culicidae</taxon>
        <taxon>Culicinae</taxon>
        <taxon>Aedini</taxon>
        <taxon>Aedes</taxon>
        <taxon>Stegomyia</taxon>
    </lineage>
</organism>
<keyword evidence="1" id="KW-0519">Myristate</keyword>
<feature type="compositionally biased region" description="Polar residues" evidence="4">
    <location>
        <begin position="1"/>
        <end position="10"/>
    </location>
</feature>
<dbReference type="InterPro" id="IPR055366">
    <property type="entry name" value="SVIP_metazoa"/>
</dbReference>
<dbReference type="GO" id="GO:1904153">
    <property type="term" value="P:negative regulation of retrograde protein transport, ER to cytosol"/>
    <property type="evidence" value="ECO:0007669"/>
    <property type="project" value="TreeGrafter"/>
</dbReference>
<keyword evidence="2" id="KW-0564">Palmitate</keyword>
<keyword evidence="3" id="KW-0449">Lipoprotein</keyword>
<gene>
    <name evidence="5" type="primary">5566727</name>
</gene>
<protein>
    <submittedName>
        <fullName evidence="5">Uncharacterized protein</fullName>
    </submittedName>
</protein>
<name>A0A1S4FB19_AEDAE</name>
<dbReference type="GO" id="GO:0010508">
    <property type="term" value="P:positive regulation of autophagy"/>
    <property type="evidence" value="ECO:0007669"/>
    <property type="project" value="TreeGrafter"/>
</dbReference>
<dbReference type="AlphaFoldDB" id="A0A1S4FB19"/>
<keyword evidence="6" id="KW-1185">Reference proteome</keyword>
<dbReference type="PANTHER" id="PTHR35269">
    <property type="entry name" value="SMALL VCP/P97-INTERACTING PROTEIN"/>
    <property type="match status" value="1"/>
</dbReference>